<keyword evidence="7" id="KW-0325">Glycoprotein</keyword>
<feature type="chain" id="PRO_5041779634" description="Lysophospholipase" evidence="9">
    <location>
        <begin position="24"/>
        <end position="590"/>
    </location>
</feature>
<feature type="domain" description="PLA2c" evidence="10">
    <location>
        <begin position="30"/>
        <end position="590"/>
    </location>
</feature>
<dbReference type="EC" id="3.1.1.5" evidence="2 9"/>
<evidence type="ECO:0000256" key="7">
    <source>
        <dbReference type="ARBA" id="ARBA00023180"/>
    </source>
</evidence>
<keyword evidence="12" id="KW-1185">Reference proteome</keyword>
<dbReference type="AlphaFoldDB" id="A0AAD6V9H5"/>
<comment type="catalytic activity">
    <reaction evidence="9">
        <text>a 1-acyl-sn-glycero-3-phosphocholine + H2O = sn-glycerol 3-phosphocholine + a fatty acid + H(+)</text>
        <dbReference type="Rhea" id="RHEA:15177"/>
        <dbReference type="ChEBI" id="CHEBI:15377"/>
        <dbReference type="ChEBI" id="CHEBI:15378"/>
        <dbReference type="ChEBI" id="CHEBI:16870"/>
        <dbReference type="ChEBI" id="CHEBI:28868"/>
        <dbReference type="ChEBI" id="CHEBI:58168"/>
        <dbReference type="EC" id="3.1.1.5"/>
    </reaction>
</comment>
<dbReference type="GO" id="GO:0005829">
    <property type="term" value="C:cytosol"/>
    <property type="evidence" value="ECO:0007669"/>
    <property type="project" value="TreeGrafter"/>
</dbReference>
<name>A0AAD6V9H5_9AGAR</name>
<evidence type="ECO:0000256" key="9">
    <source>
        <dbReference type="RuleBase" id="RU362103"/>
    </source>
</evidence>
<reference evidence="11" key="1">
    <citation type="submission" date="2023-03" db="EMBL/GenBank/DDBJ databases">
        <title>Massive genome expansion in bonnet fungi (Mycena s.s.) driven by repeated elements and novel gene families across ecological guilds.</title>
        <authorList>
            <consortium name="Lawrence Berkeley National Laboratory"/>
            <person name="Harder C.B."/>
            <person name="Miyauchi S."/>
            <person name="Viragh M."/>
            <person name="Kuo A."/>
            <person name="Thoen E."/>
            <person name="Andreopoulos B."/>
            <person name="Lu D."/>
            <person name="Skrede I."/>
            <person name="Drula E."/>
            <person name="Henrissat B."/>
            <person name="Morin E."/>
            <person name="Kohler A."/>
            <person name="Barry K."/>
            <person name="LaButti K."/>
            <person name="Morin E."/>
            <person name="Salamov A."/>
            <person name="Lipzen A."/>
            <person name="Mereny Z."/>
            <person name="Hegedus B."/>
            <person name="Baldrian P."/>
            <person name="Stursova M."/>
            <person name="Weitz H."/>
            <person name="Taylor A."/>
            <person name="Grigoriev I.V."/>
            <person name="Nagy L.G."/>
            <person name="Martin F."/>
            <person name="Kauserud H."/>
        </authorList>
    </citation>
    <scope>NUCLEOTIDE SEQUENCE</scope>
    <source>
        <strain evidence="11">9144</strain>
    </source>
</reference>
<dbReference type="SMART" id="SM00022">
    <property type="entry name" value="PLAc"/>
    <property type="match status" value="1"/>
</dbReference>
<keyword evidence="4 8" id="KW-0378">Hydrolase</keyword>
<evidence type="ECO:0000256" key="8">
    <source>
        <dbReference type="PROSITE-ProRule" id="PRU00555"/>
    </source>
</evidence>
<keyword evidence="5 8" id="KW-0442">Lipid degradation</keyword>
<dbReference type="InterPro" id="IPR016035">
    <property type="entry name" value="Acyl_Trfase/lysoPLipase"/>
</dbReference>
<dbReference type="PANTHER" id="PTHR10728:SF33">
    <property type="entry name" value="LYSOPHOSPHOLIPASE 1-RELATED"/>
    <property type="match status" value="1"/>
</dbReference>
<dbReference type="InterPro" id="IPR002642">
    <property type="entry name" value="LysoPLipase_cat_dom"/>
</dbReference>
<evidence type="ECO:0000256" key="6">
    <source>
        <dbReference type="ARBA" id="ARBA00023098"/>
    </source>
</evidence>
<evidence type="ECO:0000256" key="1">
    <source>
        <dbReference type="ARBA" id="ARBA00008780"/>
    </source>
</evidence>
<dbReference type="PANTHER" id="PTHR10728">
    <property type="entry name" value="CYTOSOLIC PHOSPHOLIPASE A2"/>
    <property type="match status" value="1"/>
</dbReference>
<dbReference type="SUPFAM" id="SSF52151">
    <property type="entry name" value="FabD/lysophospholipase-like"/>
    <property type="match status" value="1"/>
</dbReference>
<dbReference type="EMBL" id="JARJCW010000039">
    <property type="protein sequence ID" value="KAJ7206532.1"/>
    <property type="molecule type" value="Genomic_DNA"/>
</dbReference>
<evidence type="ECO:0000259" key="10">
    <source>
        <dbReference type="PROSITE" id="PS51210"/>
    </source>
</evidence>
<dbReference type="GO" id="GO:0046475">
    <property type="term" value="P:glycerophospholipid catabolic process"/>
    <property type="evidence" value="ECO:0007669"/>
    <property type="project" value="TreeGrafter"/>
</dbReference>
<comment type="caution">
    <text evidence="11">The sequence shown here is derived from an EMBL/GenBank/DDBJ whole genome shotgun (WGS) entry which is preliminary data.</text>
</comment>
<protein>
    <recommendedName>
        <fullName evidence="2 9">Lysophospholipase</fullName>
        <ecNumber evidence="2 9">3.1.1.5</ecNumber>
    </recommendedName>
</protein>
<organism evidence="11 12">
    <name type="scientific">Mycena pura</name>
    <dbReference type="NCBI Taxonomy" id="153505"/>
    <lineage>
        <taxon>Eukaryota</taxon>
        <taxon>Fungi</taxon>
        <taxon>Dikarya</taxon>
        <taxon>Basidiomycota</taxon>
        <taxon>Agaricomycotina</taxon>
        <taxon>Agaricomycetes</taxon>
        <taxon>Agaricomycetidae</taxon>
        <taxon>Agaricales</taxon>
        <taxon>Marasmiineae</taxon>
        <taxon>Mycenaceae</taxon>
        <taxon>Mycena</taxon>
    </lineage>
</organism>
<comment type="similarity">
    <text evidence="1 9">Belongs to the lysophospholipase family.</text>
</comment>
<evidence type="ECO:0000256" key="2">
    <source>
        <dbReference type="ARBA" id="ARBA00013274"/>
    </source>
</evidence>
<dbReference type="PROSITE" id="PS51210">
    <property type="entry name" value="PLA2C"/>
    <property type="match status" value="1"/>
</dbReference>
<evidence type="ECO:0000313" key="11">
    <source>
        <dbReference type="EMBL" id="KAJ7206532.1"/>
    </source>
</evidence>
<feature type="signal peptide" evidence="9">
    <location>
        <begin position="1"/>
        <end position="23"/>
    </location>
</feature>
<evidence type="ECO:0000313" key="12">
    <source>
        <dbReference type="Proteomes" id="UP001219525"/>
    </source>
</evidence>
<keyword evidence="6 8" id="KW-0443">Lipid metabolism</keyword>
<gene>
    <name evidence="11" type="ORF">GGX14DRAFT_522359</name>
</gene>
<evidence type="ECO:0000256" key="5">
    <source>
        <dbReference type="ARBA" id="ARBA00022963"/>
    </source>
</evidence>
<sequence>MLHSVTSLTTIALLLFSVPASAAVDPAIQRCPSGFELVRRGQTISSAEAQYIKQKRKKVLPSAFKTYHENVKRTGITLPHYVETILETKEKLPTVGIATSGGGYRAAIFGAGVLNALDARNASSARKGTGGLLQATTHLAGLSGGGWLVSSFAQANFPTIQHLLFGDGQDFGGWLPEFDIWAPFADNPAQQTMFARELMQELSVKAEHFPVSIGDAWGRALARHFSNGTTAATFLANTTHGSGILFSDLIHLPTFASHEQPVPLMVLNLDSKHINGTVFPGGNFIPLNSPMFEVNLFEFGCYDDVLAAHTPIKYLGTTNKSICVTGFDETMFLSGSSSNLWNELNITAEILAESTANFSILINETYPQSPALRLDTSNFPNPFHGVAPETFADAGETVLTMCDGGLDGQLMPLQPMLVPDRNVDLIVAIDVSNDNGGFAQGASLIATQERMQLFPRGMADFPRVPTTLDVFTAERLAARPTFFGCTPSQTRHAAGPLLVYMANGAPPRDGSQPLTNTSTFQGTYTADEMQGMLAQTFVVATQGAEVGDALEDREWAACLACAVVDRARAREGVTRSGVCATCFARYCWEG</sequence>
<dbReference type="Proteomes" id="UP001219525">
    <property type="component" value="Unassembled WGS sequence"/>
</dbReference>
<evidence type="ECO:0000256" key="3">
    <source>
        <dbReference type="ARBA" id="ARBA00022729"/>
    </source>
</evidence>
<evidence type="ECO:0000256" key="4">
    <source>
        <dbReference type="ARBA" id="ARBA00022801"/>
    </source>
</evidence>
<dbReference type="GO" id="GO:0004622">
    <property type="term" value="F:phosphatidylcholine lysophospholipase activity"/>
    <property type="evidence" value="ECO:0007669"/>
    <property type="project" value="UniProtKB-EC"/>
</dbReference>
<dbReference type="Gene3D" id="3.40.1090.10">
    <property type="entry name" value="Cytosolic phospholipase A2 catalytic domain"/>
    <property type="match status" value="1"/>
</dbReference>
<accession>A0AAD6V9H5</accession>
<dbReference type="Pfam" id="PF01735">
    <property type="entry name" value="PLA2_B"/>
    <property type="match status" value="1"/>
</dbReference>
<proteinExistence type="inferred from homology"/>
<dbReference type="GO" id="GO:0004623">
    <property type="term" value="F:phospholipase A2 activity"/>
    <property type="evidence" value="ECO:0007669"/>
    <property type="project" value="TreeGrafter"/>
</dbReference>
<keyword evidence="3 9" id="KW-0732">Signal</keyword>